<evidence type="ECO:0000313" key="2">
    <source>
        <dbReference type="Proteomes" id="UP001642487"/>
    </source>
</evidence>
<evidence type="ECO:0000313" key="1">
    <source>
        <dbReference type="EMBL" id="CAK9319936.1"/>
    </source>
</evidence>
<proteinExistence type="predicted"/>
<dbReference type="EMBL" id="OZ021738">
    <property type="protein sequence ID" value="CAK9319936.1"/>
    <property type="molecule type" value="Genomic_DNA"/>
</dbReference>
<name>A0ABP0YHS1_9ROSI</name>
<reference evidence="1 2" key="1">
    <citation type="submission" date="2024-03" db="EMBL/GenBank/DDBJ databases">
        <authorList>
            <person name="Gkanogiannis A."/>
            <person name="Becerra Lopez-Lavalle L."/>
        </authorList>
    </citation>
    <scope>NUCLEOTIDE SEQUENCE [LARGE SCALE GENOMIC DNA]</scope>
</reference>
<gene>
    <name evidence="1" type="ORF">CITCOLO1_LOCUS11969</name>
</gene>
<protein>
    <submittedName>
        <fullName evidence="1">Uncharacterized protein</fullName>
    </submittedName>
</protein>
<sequence>MATQMVFLADDNSLIGWLAELDAFQSKLAENYGSHVYLHIRGLVTLTCPLFMAFWKLSACHGQPFSSSFGSVSQLLCFKDFMKNNTTVTIGTGERCWNASNNDCLLDLRTDLDDPDLEWL</sequence>
<organism evidence="1 2">
    <name type="scientific">Citrullus colocynthis</name>
    <name type="common">colocynth</name>
    <dbReference type="NCBI Taxonomy" id="252529"/>
    <lineage>
        <taxon>Eukaryota</taxon>
        <taxon>Viridiplantae</taxon>
        <taxon>Streptophyta</taxon>
        <taxon>Embryophyta</taxon>
        <taxon>Tracheophyta</taxon>
        <taxon>Spermatophyta</taxon>
        <taxon>Magnoliopsida</taxon>
        <taxon>eudicotyledons</taxon>
        <taxon>Gunneridae</taxon>
        <taxon>Pentapetalae</taxon>
        <taxon>rosids</taxon>
        <taxon>fabids</taxon>
        <taxon>Cucurbitales</taxon>
        <taxon>Cucurbitaceae</taxon>
        <taxon>Benincaseae</taxon>
        <taxon>Citrullus</taxon>
    </lineage>
</organism>
<accession>A0ABP0YHS1</accession>
<dbReference type="Proteomes" id="UP001642487">
    <property type="component" value="Chromosome 4"/>
</dbReference>
<keyword evidence="2" id="KW-1185">Reference proteome</keyword>